<feature type="transmembrane region" description="Helical" evidence="1">
    <location>
        <begin position="78"/>
        <end position="100"/>
    </location>
</feature>
<feature type="transmembrane region" description="Helical" evidence="1">
    <location>
        <begin position="309"/>
        <end position="331"/>
    </location>
</feature>
<comment type="caution">
    <text evidence="2">The sequence shown here is derived from an EMBL/GenBank/DDBJ whole genome shotgun (WGS) entry which is preliminary data.</text>
</comment>
<name>A0A851GNC6_9BACT</name>
<reference evidence="2 3" key="1">
    <citation type="submission" date="2020-07" db="EMBL/GenBank/DDBJ databases">
        <title>Roseicoccus Jingziensis gen. nov., sp. nov., isolated from coastal seawater.</title>
        <authorList>
            <person name="Feng X."/>
        </authorList>
    </citation>
    <scope>NUCLEOTIDE SEQUENCE [LARGE SCALE GENOMIC DNA]</scope>
    <source>
        <strain evidence="2 3">N1E253</strain>
    </source>
</reference>
<dbReference type="RefSeq" id="WP_178933436.1">
    <property type="nucleotide sequence ID" value="NZ_JACBAZ010000005.1"/>
</dbReference>
<evidence type="ECO:0000256" key="1">
    <source>
        <dbReference type="SAM" id="Phobius"/>
    </source>
</evidence>
<keyword evidence="1" id="KW-0812">Transmembrane</keyword>
<dbReference type="Proteomes" id="UP000557872">
    <property type="component" value="Unassembled WGS sequence"/>
</dbReference>
<keyword evidence="1" id="KW-1133">Transmembrane helix</keyword>
<feature type="transmembrane region" description="Helical" evidence="1">
    <location>
        <begin position="156"/>
        <end position="179"/>
    </location>
</feature>
<keyword evidence="1" id="KW-0472">Membrane</keyword>
<dbReference type="EMBL" id="JACBAZ010000005">
    <property type="protein sequence ID" value="NWK56635.1"/>
    <property type="molecule type" value="Genomic_DNA"/>
</dbReference>
<feature type="transmembrane region" description="Helical" evidence="1">
    <location>
        <begin position="120"/>
        <end position="144"/>
    </location>
</feature>
<keyword evidence="3" id="KW-1185">Reference proteome</keyword>
<dbReference type="AlphaFoldDB" id="A0A851GNC6"/>
<protein>
    <submittedName>
        <fullName evidence="2">ABC transporter permease</fullName>
    </submittedName>
</protein>
<gene>
    <name evidence="2" type="ORF">HW115_13515</name>
</gene>
<accession>A0A851GNC6</accession>
<proteinExistence type="predicted"/>
<feature type="transmembrane region" description="Helical" evidence="1">
    <location>
        <begin position="186"/>
        <end position="204"/>
    </location>
</feature>
<evidence type="ECO:0000313" key="2">
    <source>
        <dbReference type="EMBL" id="NWK56635.1"/>
    </source>
</evidence>
<evidence type="ECO:0000313" key="3">
    <source>
        <dbReference type="Proteomes" id="UP000557872"/>
    </source>
</evidence>
<sequence>MMTILWESYRLLVAKKMFWVVLAISVLIAGTYASVGFVPEGISVLFGAHVIESELLNADSPVAEYVYLTVFTDMLVPFWLGLFALVLALISVSSVFPDFLKGGSVDVAVSKPVSRVTLFLVKYLGCLLFVAIQVLIFCVIVFFAHGTRMGSWNYGIFWAVPLLTFVFSLIYCIAVLTAVWTRSTMFSLLMALLVWGVTLGVQWGESMLYKFTYVLPSVGVSIDMEKGTSDLAPEAHDPDDGMVQFYQAVKTMGWPLPKTREATYMLKKKITVDGGNLTEMTRFLEAGASEREKREARAQEDYANRHSDAYVIGSSLVFEACVLGLACFLFVRKDY</sequence>
<organism evidence="2 3">
    <name type="scientific">Oceaniferula marina</name>
    <dbReference type="NCBI Taxonomy" id="2748318"/>
    <lineage>
        <taxon>Bacteria</taxon>
        <taxon>Pseudomonadati</taxon>
        <taxon>Verrucomicrobiota</taxon>
        <taxon>Verrucomicrobiia</taxon>
        <taxon>Verrucomicrobiales</taxon>
        <taxon>Verrucomicrobiaceae</taxon>
        <taxon>Oceaniferula</taxon>
    </lineage>
</organism>